<sequence length="60" mass="6804">SNTRAIWEVPRNFEPRSDLEDDNQADTFSPSCRTTLAAGRLAPYDLTCIRSNTRRIFSGI</sequence>
<comment type="caution">
    <text evidence="1">The sequence shown here is derived from an EMBL/GenBank/DDBJ whole genome shotgun (WGS) entry which is preliminary data.</text>
</comment>
<reference evidence="1 2" key="1">
    <citation type="journal article" date="2019" name="Sci. Rep.">
        <title>Orb-weaving spider Araneus ventricosus genome elucidates the spidroin gene catalogue.</title>
        <authorList>
            <person name="Kono N."/>
            <person name="Nakamura H."/>
            <person name="Ohtoshi R."/>
            <person name="Moran D.A.P."/>
            <person name="Shinohara A."/>
            <person name="Yoshida Y."/>
            <person name="Fujiwara M."/>
            <person name="Mori M."/>
            <person name="Tomita M."/>
            <person name="Arakawa K."/>
        </authorList>
    </citation>
    <scope>NUCLEOTIDE SEQUENCE [LARGE SCALE GENOMIC DNA]</scope>
</reference>
<keyword evidence="1" id="KW-0371">Homeobox</keyword>
<dbReference type="GO" id="GO:0003677">
    <property type="term" value="F:DNA binding"/>
    <property type="evidence" value="ECO:0007669"/>
    <property type="project" value="UniProtKB-KW"/>
</dbReference>
<keyword evidence="2" id="KW-1185">Reference proteome</keyword>
<name>A0A4Y2PEG0_ARAVE</name>
<evidence type="ECO:0000313" key="2">
    <source>
        <dbReference type="Proteomes" id="UP000499080"/>
    </source>
</evidence>
<gene>
    <name evidence="1" type="primary">hth_0</name>
    <name evidence="1" type="ORF">AVEN_238791-2_1</name>
</gene>
<protein>
    <submittedName>
        <fullName evidence="1">Homeobox protein homothorax</fullName>
    </submittedName>
</protein>
<accession>A0A4Y2PEG0</accession>
<dbReference type="Proteomes" id="UP000499080">
    <property type="component" value="Unassembled WGS sequence"/>
</dbReference>
<evidence type="ECO:0000313" key="1">
    <source>
        <dbReference type="EMBL" id="GBN49601.1"/>
    </source>
</evidence>
<proteinExistence type="predicted"/>
<dbReference type="EMBL" id="BGPR01011103">
    <property type="protein sequence ID" value="GBN49601.1"/>
    <property type="molecule type" value="Genomic_DNA"/>
</dbReference>
<keyword evidence="1" id="KW-0238">DNA-binding</keyword>
<feature type="non-terminal residue" evidence="1">
    <location>
        <position position="1"/>
    </location>
</feature>
<dbReference type="AlphaFoldDB" id="A0A4Y2PEG0"/>
<organism evidence="1 2">
    <name type="scientific">Araneus ventricosus</name>
    <name type="common">Orbweaver spider</name>
    <name type="synonym">Epeira ventricosa</name>
    <dbReference type="NCBI Taxonomy" id="182803"/>
    <lineage>
        <taxon>Eukaryota</taxon>
        <taxon>Metazoa</taxon>
        <taxon>Ecdysozoa</taxon>
        <taxon>Arthropoda</taxon>
        <taxon>Chelicerata</taxon>
        <taxon>Arachnida</taxon>
        <taxon>Araneae</taxon>
        <taxon>Araneomorphae</taxon>
        <taxon>Entelegynae</taxon>
        <taxon>Araneoidea</taxon>
        <taxon>Araneidae</taxon>
        <taxon>Araneus</taxon>
    </lineage>
</organism>